<dbReference type="RefSeq" id="WP_157270272.1">
    <property type="nucleotide sequence ID" value="NZ_LT629776.1"/>
</dbReference>
<reference evidence="3 4" key="1">
    <citation type="submission" date="2016-10" db="EMBL/GenBank/DDBJ databases">
        <authorList>
            <person name="de Groot N.N."/>
        </authorList>
    </citation>
    <scope>NUCLEOTIDE SEQUENCE [LARGE SCALE GENOMIC DNA]</scope>
    <source>
        <strain evidence="3 4">DSM 22126</strain>
    </source>
</reference>
<dbReference type="AlphaFoldDB" id="A0A1H1NTQ0"/>
<evidence type="ECO:0000313" key="3">
    <source>
        <dbReference type="EMBL" id="SDS02361.1"/>
    </source>
</evidence>
<evidence type="ECO:0000313" key="4">
    <source>
        <dbReference type="Proteomes" id="UP000185663"/>
    </source>
</evidence>
<keyword evidence="2" id="KW-0732">Signal</keyword>
<feature type="region of interest" description="Disordered" evidence="1">
    <location>
        <begin position="182"/>
        <end position="203"/>
    </location>
</feature>
<dbReference type="STRING" id="545619.SAMN04489860_0618"/>
<feature type="signal peptide" evidence="2">
    <location>
        <begin position="1"/>
        <end position="20"/>
    </location>
</feature>
<evidence type="ECO:0000256" key="1">
    <source>
        <dbReference type="SAM" id="MobiDB-lite"/>
    </source>
</evidence>
<keyword evidence="4" id="KW-1185">Reference proteome</keyword>
<dbReference type="Proteomes" id="UP000185663">
    <property type="component" value="Chromosome I"/>
</dbReference>
<gene>
    <name evidence="3" type="ORF">SAMN04489860_0618</name>
</gene>
<organism evidence="3 4">
    <name type="scientific">Paraoerskovia marina</name>
    <dbReference type="NCBI Taxonomy" id="545619"/>
    <lineage>
        <taxon>Bacteria</taxon>
        <taxon>Bacillati</taxon>
        <taxon>Actinomycetota</taxon>
        <taxon>Actinomycetes</taxon>
        <taxon>Micrococcales</taxon>
        <taxon>Cellulomonadaceae</taxon>
        <taxon>Paraoerskovia</taxon>
    </lineage>
</organism>
<feature type="compositionally biased region" description="Basic and acidic residues" evidence="1">
    <location>
        <begin position="194"/>
        <end position="203"/>
    </location>
</feature>
<accession>A0A1H1NTQ0</accession>
<evidence type="ECO:0000256" key="2">
    <source>
        <dbReference type="SAM" id="SignalP"/>
    </source>
</evidence>
<dbReference type="PROSITE" id="PS51257">
    <property type="entry name" value="PROKAR_LIPOPROTEIN"/>
    <property type="match status" value="1"/>
</dbReference>
<dbReference type="EMBL" id="LT629776">
    <property type="protein sequence ID" value="SDS02361.1"/>
    <property type="molecule type" value="Genomic_DNA"/>
</dbReference>
<name>A0A1H1NTQ0_9CELL</name>
<proteinExistence type="predicted"/>
<protein>
    <recommendedName>
        <fullName evidence="5">Lipoprotein</fullName>
    </recommendedName>
</protein>
<sequence>MGRLNIRGLMIAGSVVVVLAACSEDPGTRPNTTTPSLVLTSGVVPPPADHDEFFDKVRDLEFERAVSWNARDFSRPELQKAMPSSFVEPLSVTAARLEPVVVPGPAALRLISFVETSDDRIQLEVCRSLPGEPASEPGPHVFVYIIVQTDSGDWEISSYGTYPGPLVTCDIEDAPRYRFDPAPEPNTHPVIGPDGEHVEWPGQ</sequence>
<evidence type="ECO:0008006" key="5">
    <source>
        <dbReference type="Google" id="ProtNLM"/>
    </source>
</evidence>
<feature type="chain" id="PRO_5009255852" description="Lipoprotein" evidence="2">
    <location>
        <begin position="21"/>
        <end position="203"/>
    </location>
</feature>